<dbReference type="EMBL" id="BAABHK010000002">
    <property type="protein sequence ID" value="GAA4623726.1"/>
    <property type="molecule type" value="Genomic_DNA"/>
</dbReference>
<evidence type="ECO:0000313" key="2">
    <source>
        <dbReference type="Proteomes" id="UP001501442"/>
    </source>
</evidence>
<proteinExistence type="predicted"/>
<reference evidence="2" key="1">
    <citation type="journal article" date="2019" name="Int. J. Syst. Evol. Microbiol.">
        <title>The Global Catalogue of Microorganisms (GCM) 10K type strain sequencing project: providing services to taxonomists for standard genome sequencing and annotation.</title>
        <authorList>
            <consortium name="The Broad Institute Genomics Platform"/>
            <consortium name="The Broad Institute Genome Sequencing Center for Infectious Disease"/>
            <person name="Wu L."/>
            <person name="Ma J."/>
        </authorList>
    </citation>
    <scope>NUCLEOTIDE SEQUENCE [LARGE SCALE GENOMIC DNA]</scope>
    <source>
        <strain evidence="2">JCM 17939</strain>
    </source>
</reference>
<keyword evidence="2" id="KW-1185">Reference proteome</keyword>
<sequence length="78" mass="8235">MSTELALRAVVDDGFRAEMLADPDAFGVSVSTLPAPVEQPDQESLDFWTEGAAAVEIYACASTCSFGPLTFICDGTTK</sequence>
<dbReference type="InterPro" id="IPR046016">
    <property type="entry name" value="Dur/DurB-like"/>
</dbReference>
<accession>A0ABP8U4T3</accession>
<dbReference type="Pfam" id="PF19398">
    <property type="entry name" value="DurB-like"/>
    <property type="match status" value="1"/>
</dbReference>
<dbReference type="InterPro" id="IPR048275">
    <property type="entry name" value="Cinnamycin_RiPP"/>
</dbReference>
<evidence type="ECO:0008006" key="3">
    <source>
        <dbReference type="Google" id="ProtNLM"/>
    </source>
</evidence>
<name>A0ABP8U4T3_9ACTN</name>
<organism evidence="1 2">
    <name type="scientific">Actinoallomurus vinaceus</name>
    <dbReference type="NCBI Taxonomy" id="1080074"/>
    <lineage>
        <taxon>Bacteria</taxon>
        <taxon>Bacillati</taxon>
        <taxon>Actinomycetota</taxon>
        <taxon>Actinomycetes</taxon>
        <taxon>Streptosporangiales</taxon>
        <taxon>Thermomonosporaceae</taxon>
        <taxon>Actinoallomurus</taxon>
    </lineage>
</organism>
<dbReference type="NCBIfam" id="NF033431">
    <property type="entry name" value="cinnamycin_RiPP"/>
    <property type="match status" value="1"/>
</dbReference>
<gene>
    <name evidence="1" type="ORF">GCM10023196_021060</name>
</gene>
<protein>
    <recommendedName>
        <fullName evidence="3">Cinnamycin family lantibiotic</fullName>
    </recommendedName>
</protein>
<dbReference type="RefSeq" id="WP_345430482.1">
    <property type="nucleotide sequence ID" value="NZ_BAABHK010000002.1"/>
</dbReference>
<dbReference type="Proteomes" id="UP001501442">
    <property type="component" value="Unassembled WGS sequence"/>
</dbReference>
<comment type="caution">
    <text evidence="1">The sequence shown here is derived from an EMBL/GenBank/DDBJ whole genome shotgun (WGS) entry which is preliminary data.</text>
</comment>
<evidence type="ECO:0000313" key="1">
    <source>
        <dbReference type="EMBL" id="GAA4623726.1"/>
    </source>
</evidence>